<protein>
    <recommendedName>
        <fullName evidence="3">Transposase</fullName>
    </recommendedName>
</protein>
<proteinExistence type="predicted"/>
<comment type="caution">
    <text evidence="1">The sequence shown here is derived from an EMBL/GenBank/DDBJ whole genome shotgun (WGS) entry which is preliminary data.</text>
</comment>
<sequence length="83" mass="9468">MDGTHAMVNPRLMAVRNGMPVHADRIRNRFQQSCAERIVSKKHSRTDGYTEQQFLRGFVGKLIAPVLIQRSRASKIFDLFPAV</sequence>
<evidence type="ECO:0008006" key="3">
    <source>
        <dbReference type="Google" id="ProtNLM"/>
    </source>
</evidence>
<reference evidence="1 2" key="1">
    <citation type="submission" date="2024-01" db="EMBL/GenBank/DDBJ databases">
        <title>The diversity of rhizobia nodulating Mimosa spp. in eleven states of Brazil covering several biomes is determined by host plant, location, and edaphic factors.</title>
        <authorList>
            <person name="Rouws L."/>
            <person name="Barauna A."/>
            <person name="Beukes C."/>
            <person name="De Faria S.M."/>
            <person name="Gross E."/>
            <person name="Dos Reis Junior F.B."/>
            <person name="Simon M."/>
            <person name="Maluk M."/>
            <person name="Odee D.W."/>
            <person name="Kenicer G."/>
            <person name="Young J.P.W."/>
            <person name="Reis V.M."/>
            <person name="Zilli J."/>
            <person name="James E.K."/>
        </authorList>
    </citation>
    <scope>NUCLEOTIDE SEQUENCE [LARGE SCALE GENOMIC DNA]</scope>
    <source>
        <strain evidence="1 2">JHI1651</strain>
    </source>
</reference>
<evidence type="ECO:0000313" key="1">
    <source>
        <dbReference type="EMBL" id="MEO1757291.1"/>
    </source>
</evidence>
<dbReference type="EMBL" id="JAYLVJ010000036">
    <property type="protein sequence ID" value="MEO1757291.1"/>
    <property type="molecule type" value="Genomic_DNA"/>
</dbReference>
<dbReference type="Proteomes" id="UP001462961">
    <property type="component" value="Unassembled WGS sequence"/>
</dbReference>
<accession>A0ABV0E508</accession>
<dbReference type="RefSeq" id="WP_146174417.1">
    <property type="nucleotide sequence ID" value="NZ_CP015960.1"/>
</dbReference>
<evidence type="ECO:0000313" key="2">
    <source>
        <dbReference type="Proteomes" id="UP001462961"/>
    </source>
</evidence>
<keyword evidence="2" id="KW-1185">Reference proteome</keyword>
<organism evidence="1 2">
    <name type="scientific">Paraburkholderia caribensis</name>
    <dbReference type="NCBI Taxonomy" id="75105"/>
    <lineage>
        <taxon>Bacteria</taxon>
        <taxon>Pseudomonadati</taxon>
        <taxon>Pseudomonadota</taxon>
        <taxon>Betaproteobacteria</taxon>
        <taxon>Burkholderiales</taxon>
        <taxon>Burkholderiaceae</taxon>
        <taxon>Paraburkholderia</taxon>
    </lineage>
</organism>
<name>A0ABV0E508_9BURK</name>
<gene>
    <name evidence="1" type="ORF">VOI32_25560</name>
</gene>